<reference evidence="3" key="1">
    <citation type="submission" date="2016-03" db="EMBL/GenBank/DDBJ databases">
        <authorList>
            <person name="Devillers H."/>
        </authorList>
    </citation>
    <scope>NUCLEOTIDE SEQUENCE [LARGE SCALE GENOMIC DNA]</scope>
</reference>
<feature type="compositionally biased region" description="Polar residues" evidence="1">
    <location>
        <begin position="502"/>
        <end position="519"/>
    </location>
</feature>
<dbReference type="GO" id="GO:0019888">
    <property type="term" value="F:protein phosphatase regulator activity"/>
    <property type="evidence" value="ECO:0007669"/>
    <property type="project" value="InterPro"/>
</dbReference>
<dbReference type="EMBL" id="LT598467">
    <property type="protein sequence ID" value="SCU96335.1"/>
    <property type="molecule type" value="Genomic_DNA"/>
</dbReference>
<gene>
    <name evidence="2" type="ORF">LAMI_0F06194G</name>
</gene>
<keyword evidence="3" id="KW-1185">Reference proteome</keyword>
<feature type="compositionally biased region" description="Polar residues" evidence="1">
    <location>
        <begin position="664"/>
        <end position="679"/>
    </location>
</feature>
<sequence length="788" mass="88761">MFAKAAASTFAPGAKGAVYLDSHDAKLIQFKTAMYKLTEISRVISILEKSLNRNNTTTRYIIPLANYILALCYGPAFNVHPSIARRIKLLMEFKVEDFNDVRIPLNSSPVELLTTFPEVDSNFDTYRGKIYNLELQIRTLSALQKVTKNALLMYNRKYKECCMERDASRPTDISGRSVSFDEDSVRDLIQPTEVSLSLDLAVLIKDIDVDASESSFSKLNLQVLTKIRDHLNEKAIGSLRSYHTSLFRFTRATSMSQAKIIMSLPYWQYTMHRIYAMALRTVYLLQMIKAATRQIFIPSKKYFNDSRTQFQAKNSYEYQLLLKDLEALSSGDEEEGFETRIKTLGSFCKQGSLYPVQPKNISYAFHDHVTLLVQTLRTRMLLLDNWVDNWTYLRDNSSTEAFRDKADEEFDKLLSEKFVTDKSTYLESRKAEALEKQTITKNATVMANRSPIKTVFRSNSARKARRPSVSSETSSGTTSPAVMSRTPSTDERRQVSFPKMKSSMNNTTSYLSPQNSRRGSITGLKASPSEISSSSMKSVIVNRGRKRSASLQTSGGPPGEASHERAHSLQAAATLNQRMIQNAYHHLSPKLTEKYDTVREERGGSSNSNKKYAAVASTHAMSSESPSPLMRNSDSRISADELRISNLTLGDSETDVEHLEKDSGSSTNLSNSETNATSDNGEDGELSTVITVQVKKVRFTGVPPMSDKEDPKPKRRGWFKKPAVLHYPPPPSQFSSPRYRLRQEGLAFRHNGGPEELEAGARKPFSFAHLDQQAGHRLSSKIRERVIR</sequence>
<dbReference type="InterPro" id="IPR026241">
    <property type="entry name" value="GIP4"/>
</dbReference>
<feature type="region of interest" description="Disordered" evidence="1">
    <location>
        <begin position="597"/>
        <end position="633"/>
    </location>
</feature>
<feature type="compositionally biased region" description="Low complexity" evidence="1">
    <location>
        <begin position="527"/>
        <end position="538"/>
    </location>
</feature>
<dbReference type="Proteomes" id="UP000191024">
    <property type="component" value="Chromosome F"/>
</dbReference>
<dbReference type="PRINTS" id="PR02082">
    <property type="entry name" value="GLC7IP4"/>
</dbReference>
<dbReference type="GO" id="GO:0008157">
    <property type="term" value="F:protein phosphatase 1 binding"/>
    <property type="evidence" value="ECO:0007669"/>
    <property type="project" value="InterPro"/>
</dbReference>
<feature type="compositionally biased region" description="Low complexity" evidence="1">
    <location>
        <begin position="468"/>
        <end position="479"/>
    </location>
</feature>
<evidence type="ECO:0000313" key="2">
    <source>
        <dbReference type="EMBL" id="SCU96335.1"/>
    </source>
</evidence>
<dbReference type="AlphaFoldDB" id="A0A1G4JYR6"/>
<feature type="compositionally biased region" description="Polar residues" evidence="1">
    <location>
        <begin position="619"/>
        <end position="632"/>
    </location>
</feature>
<protein>
    <submittedName>
        <fullName evidence="2">LAMI_0F06194g1_1</fullName>
    </submittedName>
</protein>
<proteinExistence type="predicted"/>
<evidence type="ECO:0000313" key="3">
    <source>
        <dbReference type="Proteomes" id="UP000191024"/>
    </source>
</evidence>
<feature type="region of interest" description="Disordered" evidence="1">
    <location>
        <begin position="648"/>
        <end position="688"/>
    </location>
</feature>
<evidence type="ECO:0000256" key="1">
    <source>
        <dbReference type="SAM" id="MobiDB-lite"/>
    </source>
</evidence>
<name>A0A1G4JYR6_9SACH</name>
<dbReference type="OrthoDB" id="3973067at2759"/>
<dbReference type="GO" id="GO:0005737">
    <property type="term" value="C:cytoplasm"/>
    <property type="evidence" value="ECO:0007669"/>
    <property type="project" value="InterPro"/>
</dbReference>
<organism evidence="2 3">
    <name type="scientific">Lachancea mirantina</name>
    <dbReference type="NCBI Taxonomy" id="1230905"/>
    <lineage>
        <taxon>Eukaryota</taxon>
        <taxon>Fungi</taxon>
        <taxon>Dikarya</taxon>
        <taxon>Ascomycota</taxon>
        <taxon>Saccharomycotina</taxon>
        <taxon>Saccharomycetes</taxon>
        <taxon>Saccharomycetales</taxon>
        <taxon>Saccharomycetaceae</taxon>
        <taxon>Lachancea</taxon>
    </lineage>
</organism>
<accession>A0A1G4JYR6</accession>
<feature type="region of interest" description="Disordered" evidence="1">
    <location>
        <begin position="450"/>
        <end position="567"/>
    </location>
</feature>